<dbReference type="InterPro" id="IPR001810">
    <property type="entry name" value="F-box_dom"/>
</dbReference>
<evidence type="ECO:0000313" key="3">
    <source>
        <dbReference type="Proteomes" id="UP000663844"/>
    </source>
</evidence>
<dbReference type="SUPFAM" id="SSF81383">
    <property type="entry name" value="F-box domain"/>
    <property type="match status" value="1"/>
</dbReference>
<evidence type="ECO:0000259" key="1">
    <source>
        <dbReference type="Pfam" id="PF12937"/>
    </source>
</evidence>
<protein>
    <recommendedName>
        <fullName evidence="1">F-box domain-containing protein</fullName>
    </recommendedName>
</protein>
<dbReference type="Pfam" id="PF12937">
    <property type="entry name" value="F-box-like"/>
    <property type="match status" value="1"/>
</dbReference>
<evidence type="ECO:0000313" key="2">
    <source>
        <dbReference type="EMBL" id="CAF4303995.1"/>
    </source>
</evidence>
<reference evidence="2" key="1">
    <citation type="submission" date="2021-02" db="EMBL/GenBank/DDBJ databases">
        <authorList>
            <person name="Nowell W R."/>
        </authorList>
    </citation>
    <scope>NUCLEOTIDE SEQUENCE</scope>
</reference>
<proteinExistence type="predicted"/>
<gene>
    <name evidence="2" type="ORF">OXD698_LOCUS46255</name>
</gene>
<organism evidence="2 3">
    <name type="scientific">Adineta steineri</name>
    <dbReference type="NCBI Taxonomy" id="433720"/>
    <lineage>
        <taxon>Eukaryota</taxon>
        <taxon>Metazoa</taxon>
        <taxon>Spiralia</taxon>
        <taxon>Gnathifera</taxon>
        <taxon>Rotifera</taxon>
        <taxon>Eurotatoria</taxon>
        <taxon>Bdelloidea</taxon>
        <taxon>Adinetida</taxon>
        <taxon>Adinetidae</taxon>
        <taxon>Adineta</taxon>
    </lineage>
</organism>
<accession>A0A820I6T0</accession>
<dbReference type="EMBL" id="CAJOAZ010016371">
    <property type="protein sequence ID" value="CAF4303995.1"/>
    <property type="molecule type" value="Genomic_DNA"/>
</dbReference>
<comment type="caution">
    <text evidence="2">The sequence shown here is derived from an EMBL/GenBank/DDBJ whole genome shotgun (WGS) entry which is preliminary data.</text>
</comment>
<name>A0A820I6T0_9BILA</name>
<dbReference type="Proteomes" id="UP000663844">
    <property type="component" value="Unassembled WGS sequence"/>
</dbReference>
<feature type="domain" description="F-box" evidence="1">
    <location>
        <begin position="5"/>
        <end position="49"/>
    </location>
</feature>
<dbReference type="CDD" id="cd09917">
    <property type="entry name" value="F-box_SF"/>
    <property type="match status" value="1"/>
</dbReference>
<sequence length="117" mass="13568">MPSKFEQLPIEIVLIIFQYLEAHDLVNGFGCLNSYFRSILLSPHLRVHVNIDTNDMGPQLQSNSIWSLLTFESIYSLKTQDIIRDVLVQKRAFRANPIYSSVLNRPQILVYQETITE</sequence>
<dbReference type="InterPro" id="IPR036047">
    <property type="entry name" value="F-box-like_dom_sf"/>
</dbReference>
<dbReference type="AlphaFoldDB" id="A0A820I6T0"/>